<dbReference type="GO" id="GO:0043856">
    <property type="term" value="F:anti-sigma factor antagonist activity"/>
    <property type="evidence" value="ECO:0007669"/>
    <property type="project" value="InterPro"/>
</dbReference>
<gene>
    <name evidence="4" type="ORF">AFR_03840</name>
</gene>
<dbReference type="InterPro" id="IPR036513">
    <property type="entry name" value="STAS_dom_sf"/>
</dbReference>
<dbReference type="CDD" id="cd07043">
    <property type="entry name" value="STAS_anti-anti-sigma_factors"/>
    <property type="match status" value="1"/>
</dbReference>
<protein>
    <recommendedName>
        <fullName evidence="2">Anti-sigma factor antagonist</fullName>
    </recommendedName>
</protein>
<dbReference type="Pfam" id="PF01740">
    <property type="entry name" value="STAS"/>
    <property type="match status" value="1"/>
</dbReference>
<evidence type="ECO:0000259" key="3">
    <source>
        <dbReference type="PROSITE" id="PS50801"/>
    </source>
</evidence>
<dbReference type="NCBIfam" id="TIGR00377">
    <property type="entry name" value="ant_ant_sig"/>
    <property type="match status" value="1"/>
</dbReference>
<dbReference type="RefSeq" id="WP_023358002.1">
    <property type="nucleotide sequence ID" value="NC_022657.1"/>
</dbReference>
<name>U5VQK1_9ACTN</name>
<dbReference type="STRING" id="1246995.AFR_03840"/>
<dbReference type="PATRIC" id="fig|1246995.3.peg.776"/>
<proteinExistence type="inferred from homology"/>
<dbReference type="PANTHER" id="PTHR33495:SF2">
    <property type="entry name" value="ANTI-SIGMA FACTOR ANTAGONIST TM_1081-RELATED"/>
    <property type="match status" value="1"/>
</dbReference>
<feature type="domain" description="STAS" evidence="3">
    <location>
        <begin position="25"/>
        <end position="120"/>
    </location>
</feature>
<evidence type="ECO:0000256" key="1">
    <source>
        <dbReference type="ARBA" id="ARBA00009013"/>
    </source>
</evidence>
<dbReference type="eggNOG" id="COG1366">
    <property type="taxonomic scope" value="Bacteria"/>
</dbReference>
<dbReference type="AlphaFoldDB" id="U5VQK1"/>
<reference evidence="4 5" key="1">
    <citation type="journal article" date="2014" name="J. Biotechnol.">
        <title>Complete genome sequence of the actinobacterium Actinoplanes friuliensis HAG 010964, producer of the lipopeptide antibiotic friulimycin.</title>
        <authorList>
            <person name="Ruckert C."/>
            <person name="Szczepanowski R."/>
            <person name="Albersmeier A."/>
            <person name="Goesmann A."/>
            <person name="Fischer N."/>
            <person name="Steinkamper A."/>
            <person name="Puhler A."/>
            <person name="Biener R."/>
            <person name="Schwartz D."/>
            <person name="Kalinowski J."/>
        </authorList>
    </citation>
    <scope>NUCLEOTIDE SEQUENCE [LARGE SCALE GENOMIC DNA]</scope>
    <source>
        <strain evidence="4 5">DSM 7358</strain>
    </source>
</reference>
<dbReference type="InterPro" id="IPR003658">
    <property type="entry name" value="Anti-sigma_ant"/>
</dbReference>
<dbReference type="SUPFAM" id="SSF52091">
    <property type="entry name" value="SpoIIaa-like"/>
    <property type="match status" value="1"/>
</dbReference>
<accession>U5VQK1</accession>
<dbReference type="KEGG" id="afs:AFR_03840"/>
<evidence type="ECO:0000313" key="5">
    <source>
        <dbReference type="Proteomes" id="UP000017746"/>
    </source>
</evidence>
<dbReference type="Gene3D" id="3.30.750.24">
    <property type="entry name" value="STAS domain"/>
    <property type="match status" value="1"/>
</dbReference>
<dbReference type="OrthoDB" id="3428850at2"/>
<dbReference type="HOGENOM" id="CLU_2044651_0_0_11"/>
<dbReference type="PANTHER" id="PTHR33495">
    <property type="entry name" value="ANTI-SIGMA FACTOR ANTAGONIST TM_1081-RELATED-RELATED"/>
    <property type="match status" value="1"/>
</dbReference>
<dbReference type="EMBL" id="CP006272">
    <property type="protein sequence ID" value="AGZ39057.1"/>
    <property type="molecule type" value="Genomic_DNA"/>
</dbReference>
<dbReference type="InterPro" id="IPR002645">
    <property type="entry name" value="STAS_dom"/>
</dbReference>
<dbReference type="PROSITE" id="PS50801">
    <property type="entry name" value="STAS"/>
    <property type="match status" value="1"/>
</dbReference>
<evidence type="ECO:0000256" key="2">
    <source>
        <dbReference type="RuleBase" id="RU003749"/>
    </source>
</evidence>
<organism evidence="4 5">
    <name type="scientific">Actinoplanes friuliensis DSM 7358</name>
    <dbReference type="NCBI Taxonomy" id="1246995"/>
    <lineage>
        <taxon>Bacteria</taxon>
        <taxon>Bacillati</taxon>
        <taxon>Actinomycetota</taxon>
        <taxon>Actinomycetes</taxon>
        <taxon>Micromonosporales</taxon>
        <taxon>Micromonosporaceae</taxon>
        <taxon>Actinoplanes</taxon>
    </lineage>
</organism>
<evidence type="ECO:0000313" key="4">
    <source>
        <dbReference type="EMBL" id="AGZ39057.1"/>
    </source>
</evidence>
<keyword evidence="5" id="KW-1185">Reference proteome</keyword>
<dbReference type="Proteomes" id="UP000017746">
    <property type="component" value="Chromosome"/>
</dbReference>
<sequence>MTVARLEFAGATGTTRLEVAVCGTVIQLTGDLDMATAPDLDRLIAGLLGDTPTVLVLDLHRLDFLGAAGITCLLGIRDRLAARHGLLVLRELPAQVRRVLEITQLLDEFDVGGSARSVHY</sequence>
<comment type="similarity">
    <text evidence="1 2">Belongs to the anti-sigma-factor antagonist family.</text>
</comment>